<proteinExistence type="predicted"/>
<keyword evidence="2" id="KW-1185">Reference proteome</keyword>
<evidence type="ECO:0000313" key="2">
    <source>
        <dbReference type="Proteomes" id="UP000540506"/>
    </source>
</evidence>
<name>A0A7W7RB35_KITKI</name>
<organism evidence="1 2">
    <name type="scientific">Kitasatospora kifunensis</name>
    <name type="common">Streptomyces kifunensis</name>
    <dbReference type="NCBI Taxonomy" id="58351"/>
    <lineage>
        <taxon>Bacteria</taxon>
        <taxon>Bacillati</taxon>
        <taxon>Actinomycetota</taxon>
        <taxon>Actinomycetes</taxon>
        <taxon>Kitasatosporales</taxon>
        <taxon>Streptomycetaceae</taxon>
        <taxon>Kitasatospora</taxon>
    </lineage>
</organism>
<evidence type="ECO:0000313" key="1">
    <source>
        <dbReference type="EMBL" id="MBB4928765.1"/>
    </source>
</evidence>
<accession>A0A7W7RB35</accession>
<protein>
    <submittedName>
        <fullName evidence="1">Uncharacterized protein</fullName>
    </submittedName>
</protein>
<dbReference type="EMBL" id="JACHJV010000003">
    <property type="protein sequence ID" value="MBB4928765.1"/>
    <property type="molecule type" value="Genomic_DNA"/>
</dbReference>
<dbReference type="Proteomes" id="UP000540506">
    <property type="component" value="Unassembled WGS sequence"/>
</dbReference>
<reference evidence="1 2" key="1">
    <citation type="submission" date="2020-08" db="EMBL/GenBank/DDBJ databases">
        <title>Sequencing the genomes of 1000 actinobacteria strains.</title>
        <authorList>
            <person name="Klenk H.-P."/>
        </authorList>
    </citation>
    <scope>NUCLEOTIDE SEQUENCE [LARGE SCALE GENOMIC DNA]</scope>
    <source>
        <strain evidence="1 2">DSM 41654</strain>
    </source>
</reference>
<sequence length="105" mass="10936">MPIVDLAVRDHLSPASRMLLRDDPSLPAVVRGGADDAPTAALAEFLAPTVILTKDSVFTCLGLAVPVDQWVGMAHGLLRASGFEANLANSVFVAEIAAWLAVQAA</sequence>
<gene>
    <name evidence="1" type="ORF">FHR34_007862</name>
</gene>
<dbReference type="AlphaFoldDB" id="A0A7W7RB35"/>
<dbReference type="RefSeq" id="WP_184946347.1">
    <property type="nucleotide sequence ID" value="NZ_JACHJV010000003.1"/>
</dbReference>
<comment type="caution">
    <text evidence="1">The sequence shown here is derived from an EMBL/GenBank/DDBJ whole genome shotgun (WGS) entry which is preliminary data.</text>
</comment>